<evidence type="ECO:0000313" key="4">
    <source>
        <dbReference type="EMBL" id="GAG02784.1"/>
    </source>
</evidence>
<comment type="similarity">
    <text evidence="1">Belongs to the PGI/PMI family.</text>
</comment>
<dbReference type="InterPro" id="IPR019490">
    <property type="entry name" value="Glu6P/Mann6P_isomerase_C"/>
</dbReference>
<name>X0UAB6_9ZZZZ</name>
<keyword evidence="2" id="KW-0413">Isomerase</keyword>
<evidence type="ECO:0000259" key="3">
    <source>
        <dbReference type="Pfam" id="PF10432"/>
    </source>
</evidence>
<comment type="caution">
    <text evidence="4">The sequence shown here is derived from an EMBL/GenBank/DDBJ whole genome shotgun (WGS) entry which is preliminary data.</text>
</comment>
<reference evidence="4" key="1">
    <citation type="journal article" date="2014" name="Front. Microbiol.">
        <title>High frequency of phylogenetically diverse reductive dehalogenase-homologous genes in deep subseafloor sedimentary metagenomes.</title>
        <authorList>
            <person name="Kawai M."/>
            <person name="Futagami T."/>
            <person name="Toyoda A."/>
            <person name="Takaki Y."/>
            <person name="Nishi S."/>
            <person name="Hori S."/>
            <person name="Arai W."/>
            <person name="Tsubouchi T."/>
            <person name="Morono Y."/>
            <person name="Uchiyama I."/>
            <person name="Ito T."/>
            <person name="Fujiyama A."/>
            <person name="Inagaki F."/>
            <person name="Takami H."/>
        </authorList>
    </citation>
    <scope>NUCLEOTIDE SEQUENCE</scope>
    <source>
        <strain evidence="4">Expedition CK06-06</strain>
    </source>
</reference>
<dbReference type="AlphaFoldDB" id="X0UAB6"/>
<dbReference type="GO" id="GO:0004347">
    <property type="term" value="F:glucose-6-phosphate isomerase activity"/>
    <property type="evidence" value="ECO:0007669"/>
    <property type="project" value="InterPro"/>
</dbReference>
<dbReference type="GO" id="GO:0004476">
    <property type="term" value="F:mannose-6-phosphate isomerase activity"/>
    <property type="evidence" value="ECO:0007669"/>
    <property type="project" value="InterPro"/>
</dbReference>
<feature type="non-terminal residue" evidence="4">
    <location>
        <position position="1"/>
    </location>
</feature>
<dbReference type="GO" id="GO:0097367">
    <property type="term" value="F:carbohydrate derivative binding"/>
    <property type="evidence" value="ECO:0007669"/>
    <property type="project" value="InterPro"/>
</dbReference>
<dbReference type="SUPFAM" id="SSF53697">
    <property type="entry name" value="SIS domain"/>
    <property type="match status" value="1"/>
</dbReference>
<dbReference type="CDD" id="cd05637">
    <property type="entry name" value="SIS_PGI_PMI_2"/>
    <property type="match status" value="1"/>
</dbReference>
<evidence type="ECO:0000256" key="1">
    <source>
        <dbReference type="ARBA" id="ARBA00010523"/>
    </source>
</evidence>
<organism evidence="4">
    <name type="scientific">marine sediment metagenome</name>
    <dbReference type="NCBI Taxonomy" id="412755"/>
    <lineage>
        <taxon>unclassified sequences</taxon>
        <taxon>metagenomes</taxon>
        <taxon>ecological metagenomes</taxon>
    </lineage>
</organism>
<dbReference type="InterPro" id="IPR046348">
    <property type="entry name" value="SIS_dom_sf"/>
</dbReference>
<dbReference type="GO" id="GO:0005975">
    <property type="term" value="P:carbohydrate metabolic process"/>
    <property type="evidence" value="ECO:0007669"/>
    <property type="project" value="InterPro"/>
</dbReference>
<feature type="domain" description="Bifunctional glucose-6-phosphate/mannose-6-phosphate isomerase C-terminal" evidence="3">
    <location>
        <begin position="57"/>
        <end position="207"/>
    </location>
</feature>
<dbReference type="Gene3D" id="3.40.50.10490">
    <property type="entry name" value="Glucose-6-phosphate isomerase like protein, domain 1"/>
    <property type="match status" value="1"/>
</dbReference>
<evidence type="ECO:0000256" key="2">
    <source>
        <dbReference type="ARBA" id="ARBA00023235"/>
    </source>
</evidence>
<gene>
    <name evidence="4" type="ORF">S01H1_40031</name>
</gene>
<protein>
    <recommendedName>
        <fullName evidence="3">Bifunctional glucose-6-phosphate/mannose-6-phosphate isomerase C-terminal domain-containing protein</fullName>
    </recommendedName>
</protein>
<proteinExistence type="inferred from homology"/>
<dbReference type="Pfam" id="PF10432">
    <property type="entry name" value="bact-PGI_C"/>
    <property type="match status" value="1"/>
</dbReference>
<dbReference type="GO" id="GO:1901135">
    <property type="term" value="P:carbohydrate derivative metabolic process"/>
    <property type="evidence" value="ECO:0007669"/>
    <property type="project" value="InterPro"/>
</dbReference>
<accession>X0UAB6</accession>
<sequence length="211" mass="23699">VEIPNGLPPRAALGYSFAPLLIIISRLGLCDPPANDIGQAATAMRDRLERFMPESENNTALALANDIHGTIPVIYAGQDHLDAVAWRFKGQICENAGCLAFVNVFPEFNHNELVGWDELYGLDTKFSIIILRDSKDHRRIKARMDIVSQYLETRGYKVIALQAENGEGLTRVFLWIQYVDFISYYLALLNGVDPTPVEAIDYLKEKLSEID</sequence>
<dbReference type="EMBL" id="BARS01025319">
    <property type="protein sequence ID" value="GAG02784.1"/>
    <property type="molecule type" value="Genomic_DNA"/>
</dbReference>